<sequence length="86" mass="10136">MLILDMFDPQVLALIYPDTQPRFHDSVKMYNCRPAYVLHPHTRVIIKQSRRHPQARALVLYFPQTICFSISIFFGIRFEGSALQRN</sequence>
<protein>
    <submittedName>
        <fullName evidence="2">Uncharacterized protein</fullName>
    </submittedName>
</protein>
<dbReference type="EMBL" id="JBEAFC010000009">
    <property type="protein sequence ID" value="KAL1539696.1"/>
    <property type="molecule type" value="Genomic_DNA"/>
</dbReference>
<organism evidence="2 3">
    <name type="scientific">Salvia divinorum</name>
    <name type="common">Maria pastora</name>
    <name type="synonym">Diviner's sage</name>
    <dbReference type="NCBI Taxonomy" id="28513"/>
    <lineage>
        <taxon>Eukaryota</taxon>
        <taxon>Viridiplantae</taxon>
        <taxon>Streptophyta</taxon>
        <taxon>Embryophyta</taxon>
        <taxon>Tracheophyta</taxon>
        <taxon>Spermatophyta</taxon>
        <taxon>Magnoliopsida</taxon>
        <taxon>eudicotyledons</taxon>
        <taxon>Gunneridae</taxon>
        <taxon>Pentapetalae</taxon>
        <taxon>asterids</taxon>
        <taxon>lamiids</taxon>
        <taxon>Lamiales</taxon>
        <taxon>Lamiaceae</taxon>
        <taxon>Nepetoideae</taxon>
        <taxon>Mentheae</taxon>
        <taxon>Salviinae</taxon>
        <taxon>Salvia</taxon>
        <taxon>Salvia subgen. Calosphace</taxon>
    </lineage>
</organism>
<keyword evidence="1" id="KW-0812">Transmembrane</keyword>
<evidence type="ECO:0000313" key="2">
    <source>
        <dbReference type="EMBL" id="KAL1539696.1"/>
    </source>
</evidence>
<evidence type="ECO:0000313" key="3">
    <source>
        <dbReference type="Proteomes" id="UP001567538"/>
    </source>
</evidence>
<reference evidence="2 3" key="1">
    <citation type="submission" date="2024-06" db="EMBL/GenBank/DDBJ databases">
        <title>A chromosome level genome sequence of Diviner's sage (Salvia divinorum).</title>
        <authorList>
            <person name="Ford S.A."/>
            <person name="Ro D.-K."/>
            <person name="Ness R.W."/>
            <person name="Phillips M.A."/>
        </authorList>
    </citation>
    <scope>NUCLEOTIDE SEQUENCE [LARGE SCALE GENOMIC DNA]</scope>
    <source>
        <strain evidence="2">SAF-2024a</strain>
        <tissue evidence="2">Leaf</tissue>
    </source>
</reference>
<name>A0ABD1G9L3_SALDI</name>
<dbReference type="Proteomes" id="UP001567538">
    <property type="component" value="Unassembled WGS sequence"/>
</dbReference>
<feature type="transmembrane region" description="Helical" evidence="1">
    <location>
        <begin position="57"/>
        <end position="76"/>
    </location>
</feature>
<keyword evidence="3" id="KW-1185">Reference proteome</keyword>
<accession>A0ABD1G9L3</accession>
<keyword evidence="1" id="KW-1133">Transmembrane helix</keyword>
<dbReference type="AlphaFoldDB" id="A0ABD1G9L3"/>
<keyword evidence="1" id="KW-0472">Membrane</keyword>
<comment type="caution">
    <text evidence="2">The sequence shown here is derived from an EMBL/GenBank/DDBJ whole genome shotgun (WGS) entry which is preliminary data.</text>
</comment>
<evidence type="ECO:0000256" key="1">
    <source>
        <dbReference type="SAM" id="Phobius"/>
    </source>
</evidence>
<proteinExistence type="predicted"/>
<gene>
    <name evidence="2" type="ORF">AAHA92_24148</name>
</gene>